<reference evidence="3" key="1">
    <citation type="submission" date="2010-04" db="EMBL/GenBank/DDBJ databases">
        <title>Complete genome sequence of Nitrosococcus halophilus Nc4, a salt-adapted, aerobic obligate ammonia-oxidizing sulfur purple bacterium.</title>
        <authorList>
            <consortium name="US DOE Joint Genome Institute"/>
            <person name="Campbell M.A."/>
            <person name="Malfatti S.A."/>
            <person name="Chain P.S.G."/>
            <person name="Heidelberg J.F."/>
            <person name="Ward B.B."/>
            <person name="Klotz M.G."/>
        </authorList>
    </citation>
    <scope>NUCLEOTIDE SEQUENCE [LARGE SCALE GENOMIC DNA]</scope>
    <source>
        <strain evidence="3">Nc4</strain>
    </source>
</reference>
<feature type="domain" description="DUF6969" evidence="1">
    <location>
        <begin position="1"/>
        <end position="46"/>
    </location>
</feature>
<protein>
    <recommendedName>
        <fullName evidence="1">DUF6969 domain-containing protein</fullName>
    </recommendedName>
</protein>
<dbReference type="InterPro" id="IPR054242">
    <property type="entry name" value="DUF6969"/>
</dbReference>
<proteinExistence type="predicted"/>
<name>D5BX46_NITHN</name>
<dbReference type="Pfam" id="PF22308">
    <property type="entry name" value="DUF6969"/>
    <property type="match status" value="1"/>
</dbReference>
<dbReference type="OrthoDB" id="6115415at2"/>
<accession>D5BX46</accession>
<dbReference type="HOGENOM" id="CLU_2881293_0_0_6"/>
<evidence type="ECO:0000313" key="3">
    <source>
        <dbReference type="Proteomes" id="UP000001844"/>
    </source>
</evidence>
<dbReference type="AlphaFoldDB" id="D5BX46"/>
<dbReference type="KEGG" id="nhl:Nhal_2653"/>
<gene>
    <name evidence="2" type="ordered locus">Nhal_2653</name>
</gene>
<keyword evidence="3" id="KW-1185">Reference proteome</keyword>
<dbReference type="RefSeq" id="WP_013033589.1">
    <property type="nucleotide sequence ID" value="NC_013960.1"/>
</dbReference>
<dbReference type="STRING" id="472759.Nhal_2653"/>
<evidence type="ECO:0000313" key="2">
    <source>
        <dbReference type="EMBL" id="ADE15729.1"/>
    </source>
</evidence>
<dbReference type="EMBL" id="CP001798">
    <property type="protein sequence ID" value="ADE15729.1"/>
    <property type="molecule type" value="Genomic_DNA"/>
</dbReference>
<dbReference type="Proteomes" id="UP000001844">
    <property type="component" value="Chromosome"/>
</dbReference>
<sequence>MIRLFRPQIEQLLRHRDEIINKAHIERPDDDVLEDRDLEITGYLPINVDCWLETLRAQLARLI</sequence>
<evidence type="ECO:0000259" key="1">
    <source>
        <dbReference type="Pfam" id="PF22308"/>
    </source>
</evidence>
<organism evidence="2 3">
    <name type="scientific">Nitrosococcus halophilus (strain Nc4)</name>
    <dbReference type="NCBI Taxonomy" id="472759"/>
    <lineage>
        <taxon>Bacteria</taxon>
        <taxon>Pseudomonadati</taxon>
        <taxon>Pseudomonadota</taxon>
        <taxon>Gammaproteobacteria</taxon>
        <taxon>Chromatiales</taxon>
        <taxon>Chromatiaceae</taxon>
        <taxon>Nitrosococcus</taxon>
    </lineage>
</organism>